<accession>A0ABP9VEJ5</accession>
<protein>
    <recommendedName>
        <fullName evidence="1">Metallo-beta-lactamase domain-containing protein</fullName>
    </recommendedName>
</protein>
<dbReference type="Pfam" id="PF00753">
    <property type="entry name" value="Lactamase_B"/>
    <property type="match status" value="1"/>
</dbReference>
<dbReference type="InterPro" id="IPR036866">
    <property type="entry name" value="RibonucZ/Hydroxyglut_hydro"/>
</dbReference>
<sequence>MVITSPDGKSLVYDGGRTESRMRELIRQYSIQNVVAVVASHADADHITGLIPVVALNRPKYFVNNGIAGTTQTWQKLTNVVKQAGTEGLYAVDVVMNLGEVKVTIIPPPYGMPVAEQNLNSVGILVEYAGFRALMTGDSEPQETNAWLWRYTGRFFGPSDVYKAIHHGSLNGETRTWLAAVRPRNVVLSVGPNDYGHPAGLAPKVGRFRVETRLRSRVQHWLSLPVQGTG</sequence>
<reference evidence="2 3" key="1">
    <citation type="submission" date="2024-02" db="EMBL/GenBank/DDBJ databases">
        <title>Deinococcus xinjiangensis NBRC 107630.</title>
        <authorList>
            <person name="Ichikawa N."/>
            <person name="Katano-Makiyama Y."/>
            <person name="Hidaka K."/>
        </authorList>
    </citation>
    <scope>NUCLEOTIDE SEQUENCE [LARGE SCALE GENOMIC DNA]</scope>
    <source>
        <strain evidence="2 3">NBRC 107630</strain>
    </source>
</reference>
<name>A0ABP9VEJ5_9DEIO</name>
<dbReference type="InterPro" id="IPR052159">
    <property type="entry name" value="Competence_DNA_uptake"/>
</dbReference>
<feature type="domain" description="Metallo-beta-lactamase" evidence="1">
    <location>
        <begin position="2"/>
        <end position="190"/>
    </location>
</feature>
<dbReference type="SUPFAM" id="SSF56281">
    <property type="entry name" value="Metallo-hydrolase/oxidoreductase"/>
    <property type="match status" value="1"/>
</dbReference>
<evidence type="ECO:0000259" key="1">
    <source>
        <dbReference type="Pfam" id="PF00753"/>
    </source>
</evidence>
<dbReference type="EMBL" id="BAABRN010000058">
    <property type="protein sequence ID" value="GAA5503644.1"/>
    <property type="molecule type" value="Genomic_DNA"/>
</dbReference>
<keyword evidence="3" id="KW-1185">Reference proteome</keyword>
<dbReference type="Proteomes" id="UP001458946">
    <property type="component" value="Unassembled WGS sequence"/>
</dbReference>
<proteinExistence type="predicted"/>
<organism evidence="2 3">
    <name type="scientific">Deinococcus xinjiangensis</name>
    <dbReference type="NCBI Taxonomy" id="457454"/>
    <lineage>
        <taxon>Bacteria</taxon>
        <taxon>Thermotogati</taxon>
        <taxon>Deinococcota</taxon>
        <taxon>Deinococci</taxon>
        <taxon>Deinococcales</taxon>
        <taxon>Deinococcaceae</taxon>
        <taxon>Deinococcus</taxon>
    </lineage>
</organism>
<dbReference type="InterPro" id="IPR001279">
    <property type="entry name" value="Metallo-B-lactamas"/>
</dbReference>
<dbReference type="Gene3D" id="3.60.15.10">
    <property type="entry name" value="Ribonuclease Z/Hydroxyacylglutathione hydrolase-like"/>
    <property type="match status" value="1"/>
</dbReference>
<dbReference type="PANTHER" id="PTHR30619">
    <property type="entry name" value="DNA INTERNALIZATION/COMPETENCE PROTEIN COMEC/REC2"/>
    <property type="match status" value="1"/>
</dbReference>
<gene>
    <name evidence="2" type="ORF">Dxin01_03403</name>
</gene>
<dbReference type="PANTHER" id="PTHR30619:SF1">
    <property type="entry name" value="RECOMBINATION PROTEIN 2"/>
    <property type="match status" value="1"/>
</dbReference>
<evidence type="ECO:0000313" key="2">
    <source>
        <dbReference type="EMBL" id="GAA5503644.1"/>
    </source>
</evidence>
<evidence type="ECO:0000313" key="3">
    <source>
        <dbReference type="Proteomes" id="UP001458946"/>
    </source>
</evidence>
<comment type="caution">
    <text evidence="2">The sequence shown here is derived from an EMBL/GenBank/DDBJ whole genome shotgun (WGS) entry which is preliminary data.</text>
</comment>